<name>A0A517RAE8_9PLAN</name>
<dbReference type="GO" id="GO:0006402">
    <property type="term" value="P:mRNA catabolic process"/>
    <property type="evidence" value="ECO:0007669"/>
    <property type="project" value="InterPro"/>
</dbReference>
<reference evidence="5 6" key="1">
    <citation type="submission" date="2019-02" db="EMBL/GenBank/DDBJ databases">
        <title>Deep-cultivation of Planctomycetes and their phenomic and genomic characterization uncovers novel biology.</title>
        <authorList>
            <person name="Wiegand S."/>
            <person name="Jogler M."/>
            <person name="Boedeker C."/>
            <person name="Pinto D."/>
            <person name="Vollmers J."/>
            <person name="Rivas-Marin E."/>
            <person name="Kohn T."/>
            <person name="Peeters S.H."/>
            <person name="Heuer A."/>
            <person name="Rast P."/>
            <person name="Oberbeckmann S."/>
            <person name="Bunk B."/>
            <person name="Jeske O."/>
            <person name="Meyerdierks A."/>
            <person name="Storesund J.E."/>
            <person name="Kallscheuer N."/>
            <person name="Luecker S."/>
            <person name="Lage O.M."/>
            <person name="Pohl T."/>
            <person name="Merkel B.J."/>
            <person name="Hornburger P."/>
            <person name="Mueller R.-W."/>
            <person name="Bruemmer F."/>
            <person name="Labrenz M."/>
            <person name="Spormann A.M."/>
            <person name="Op den Camp H."/>
            <person name="Overmann J."/>
            <person name="Amann R."/>
            <person name="Jetten M.S.M."/>
            <person name="Mascher T."/>
            <person name="Medema M.H."/>
            <person name="Devos D.P."/>
            <person name="Kaster A.-K."/>
            <person name="Ovreas L."/>
            <person name="Rohde M."/>
            <person name="Galperin M.Y."/>
            <person name="Jogler C."/>
        </authorList>
    </citation>
    <scope>NUCLEOTIDE SEQUENCE [LARGE SCALE GENOMIC DNA]</scope>
    <source>
        <strain evidence="5 6">Pan241w</strain>
    </source>
</reference>
<dbReference type="KEGG" id="gaz:Pan241w_09070"/>
<evidence type="ECO:0000256" key="4">
    <source>
        <dbReference type="HAMAP-Rule" id="MF_00167"/>
    </source>
</evidence>
<dbReference type="GO" id="GO:0044781">
    <property type="term" value="P:bacterial-type flagellum organization"/>
    <property type="evidence" value="ECO:0007669"/>
    <property type="project" value="UniProtKB-KW"/>
</dbReference>
<dbReference type="GO" id="GO:1902208">
    <property type="term" value="P:regulation of bacterial-type flagellum assembly"/>
    <property type="evidence" value="ECO:0007669"/>
    <property type="project" value="UniProtKB-UniRule"/>
</dbReference>
<dbReference type="Pfam" id="PF02599">
    <property type="entry name" value="CsrA"/>
    <property type="match status" value="1"/>
</dbReference>
<comment type="subcellular location">
    <subcellularLocation>
        <location evidence="4">Cytoplasm</location>
    </subcellularLocation>
</comment>
<dbReference type="Proteomes" id="UP000317171">
    <property type="component" value="Chromosome"/>
</dbReference>
<organism evidence="5 6">
    <name type="scientific">Gimesia alba</name>
    <dbReference type="NCBI Taxonomy" id="2527973"/>
    <lineage>
        <taxon>Bacteria</taxon>
        <taxon>Pseudomonadati</taxon>
        <taxon>Planctomycetota</taxon>
        <taxon>Planctomycetia</taxon>
        <taxon>Planctomycetales</taxon>
        <taxon>Planctomycetaceae</taxon>
        <taxon>Gimesia</taxon>
    </lineage>
</organism>
<evidence type="ECO:0000313" key="6">
    <source>
        <dbReference type="Proteomes" id="UP000317171"/>
    </source>
</evidence>
<dbReference type="EMBL" id="CP036269">
    <property type="protein sequence ID" value="QDT40848.1"/>
    <property type="molecule type" value="Genomic_DNA"/>
</dbReference>
<keyword evidence="3 4" id="KW-0694">RNA-binding</keyword>
<comment type="subunit">
    <text evidence="4">Homodimer; the beta-strands of each monomer intercalate to form a hydrophobic core, while the alpha-helices form wings that extend away from the core.</text>
</comment>
<evidence type="ECO:0000256" key="2">
    <source>
        <dbReference type="ARBA" id="ARBA00022845"/>
    </source>
</evidence>
<keyword evidence="4" id="KW-0678">Repressor</keyword>
<dbReference type="NCBIfam" id="TIGR00202">
    <property type="entry name" value="csrA"/>
    <property type="match status" value="1"/>
</dbReference>
<dbReference type="RefSeq" id="WP_145211479.1">
    <property type="nucleotide sequence ID" value="NZ_CP036269.1"/>
</dbReference>
<accession>A0A517RAE8</accession>
<dbReference type="PANTHER" id="PTHR34984:SF1">
    <property type="entry name" value="CARBON STORAGE REGULATOR"/>
    <property type="match status" value="1"/>
</dbReference>
<dbReference type="GO" id="GO:0006109">
    <property type="term" value="P:regulation of carbohydrate metabolic process"/>
    <property type="evidence" value="ECO:0007669"/>
    <property type="project" value="InterPro"/>
</dbReference>
<dbReference type="SUPFAM" id="SSF117130">
    <property type="entry name" value="CsrA-like"/>
    <property type="match status" value="1"/>
</dbReference>
<sequence>MLVLTRRKDEEILINGNISIKVLSVKGNRVRLGVEAPDDVQVNRAEIQKFLGQFEVDLEKKPECVPVQSCGF</sequence>
<dbReference type="Gene3D" id="2.60.40.4380">
    <property type="entry name" value="Translational regulator CsrA"/>
    <property type="match status" value="1"/>
</dbReference>
<dbReference type="GO" id="GO:0048027">
    <property type="term" value="F:mRNA 5'-UTR binding"/>
    <property type="evidence" value="ECO:0007669"/>
    <property type="project" value="UniProtKB-UniRule"/>
</dbReference>
<dbReference type="HAMAP" id="MF_00167">
    <property type="entry name" value="CsrA"/>
    <property type="match status" value="1"/>
</dbReference>
<protein>
    <recommendedName>
        <fullName evidence="4">Translational regulator CsrA</fullName>
    </recommendedName>
</protein>
<evidence type="ECO:0000256" key="3">
    <source>
        <dbReference type="ARBA" id="ARBA00022884"/>
    </source>
</evidence>
<keyword evidence="6" id="KW-1185">Reference proteome</keyword>
<keyword evidence="1 4" id="KW-0963">Cytoplasm</keyword>
<dbReference type="PANTHER" id="PTHR34984">
    <property type="entry name" value="CARBON STORAGE REGULATOR"/>
    <property type="match status" value="1"/>
</dbReference>
<keyword evidence="4" id="KW-1005">Bacterial flagellum biogenesis</keyword>
<dbReference type="OrthoDB" id="289081at2"/>
<dbReference type="AlphaFoldDB" id="A0A517RAE8"/>
<evidence type="ECO:0000256" key="1">
    <source>
        <dbReference type="ARBA" id="ARBA00022490"/>
    </source>
</evidence>
<dbReference type="InterPro" id="IPR003751">
    <property type="entry name" value="CsrA"/>
</dbReference>
<gene>
    <name evidence="5" type="primary">csrA_1</name>
    <name evidence="4" type="synonym">csrA</name>
    <name evidence="5" type="ORF">Pan241w_09070</name>
</gene>
<comment type="function">
    <text evidence="4">A translational regulator that binds mRNA to regulate translation initiation and/or mRNA stability. Usually binds in the 5'-UTR at or near the Shine-Dalgarno sequence preventing ribosome-binding, thus repressing translation. Its main target seems to be the major flagellin gene, while its function is anatagonized by FliW.</text>
</comment>
<proteinExistence type="inferred from homology"/>
<comment type="similarity">
    <text evidence="4">Belongs to the CsrA/RsmA family.</text>
</comment>
<dbReference type="GO" id="GO:0045947">
    <property type="term" value="P:negative regulation of translational initiation"/>
    <property type="evidence" value="ECO:0007669"/>
    <property type="project" value="UniProtKB-UniRule"/>
</dbReference>
<keyword evidence="2 4" id="KW-0810">Translation regulation</keyword>
<evidence type="ECO:0000313" key="5">
    <source>
        <dbReference type="EMBL" id="QDT40848.1"/>
    </source>
</evidence>
<dbReference type="GO" id="GO:0005829">
    <property type="term" value="C:cytosol"/>
    <property type="evidence" value="ECO:0007669"/>
    <property type="project" value="TreeGrafter"/>
</dbReference>
<dbReference type="InterPro" id="IPR036107">
    <property type="entry name" value="CsrA_sf"/>
</dbReference>